<feature type="domain" description="HTH cro/C1-type" evidence="1">
    <location>
        <begin position="8"/>
        <end position="63"/>
    </location>
</feature>
<accession>A0A4Y8L1I1</accession>
<dbReference type="SUPFAM" id="SSF47413">
    <property type="entry name" value="lambda repressor-like DNA-binding domains"/>
    <property type="match status" value="1"/>
</dbReference>
<keyword evidence="3" id="KW-1185">Reference proteome</keyword>
<dbReference type="OrthoDB" id="9809730at2"/>
<proteinExistence type="predicted"/>
<comment type="caution">
    <text evidence="2">The sequence shown here is derived from an EMBL/GenBank/DDBJ whole genome shotgun (WGS) entry which is preliminary data.</text>
</comment>
<dbReference type="InterPro" id="IPR010982">
    <property type="entry name" value="Lambda_DNA-bd_dom_sf"/>
</dbReference>
<name>A0A4Y8L1I1_9BACT</name>
<dbReference type="GO" id="GO:0003677">
    <property type="term" value="F:DNA binding"/>
    <property type="evidence" value="ECO:0007669"/>
    <property type="project" value="InterPro"/>
</dbReference>
<sequence length="112" mass="13112">MKSLGITLKEERELQKMTLRQVEEATGISNAYLSQLENDKIKTPSANILHKLSVIYNIPLKNLLIAANIIQDEQPERRELFNSVSFSSKELTEEEEKELLEYLRFIRFKKDE</sequence>
<organism evidence="2 3">
    <name type="scientific">Dysgonomonas capnocytophagoides</name>
    <dbReference type="NCBI Taxonomy" id="45254"/>
    <lineage>
        <taxon>Bacteria</taxon>
        <taxon>Pseudomonadati</taxon>
        <taxon>Bacteroidota</taxon>
        <taxon>Bacteroidia</taxon>
        <taxon>Bacteroidales</taxon>
        <taxon>Dysgonomonadaceae</taxon>
        <taxon>Dysgonomonas</taxon>
    </lineage>
</organism>
<dbReference type="Pfam" id="PF01381">
    <property type="entry name" value="HTH_3"/>
    <property type="match status" value="1"/>
</dbReference>
<evidence type="ECO:0000313" key="3">
    <source>
        <dbReference type="Proteomes" id="UP000297861"/>
    </source>
</evidence>
<evidence type="ECO:0000313" key="2">
    <source>
        <dbReference type="EMBL" id="TFD96433.1"/>
    </source>
</evidence>
<dbReference type="Proteomes" id="UP000297861">
    <property type="component" value="Unassembled WGS sequence"/>
</dbReference>
<evidence type="ECO:0000259" key="1">
    <source>
        <dbReference type="PROSITE" id="PS50943"/>
    </source>
</evidence>
<dbReference type="RefSeq" id="WP_134436304.1">
    <property type="nucleotide sequence ID" value="NZ_SOML01000005.1"/>
</dbReference>
<dbReference type="PROSITE" id="PS50943">
    <property type="entry name" value="HTH_CROC1"/>
    <property type="match status" value="1"/>
</dbReference>
<reference evidence="2 3" key="1">
    <citation type="submission" date="2019-03" db="EMBL/GenBank/DDBJ databases">
        <title>San Antonio Military Medical Center submission to MRSN (WRAIR), pending publication.</title>
        <authorList>
            <person name="Blyth D.M."/>
            <person name="Mccarthy S.L."/>
            <person name="Schall S.E."/>
            <person name="Stam J.A."/>
            <person name="Ong A.C."/>
            <person name="Mcgann P.T."/>
        </authorList>
    </citation>
    <scope>NUCLEOTIDE SEQUENCE [LARGE SCALE GENOMIC DNA]</scope>
    <source>
        <strain evidence="2 3">MRSN571793</strain>
    </source>
</reference>
<dbReference type="AlphaFoldDB" id="A0A4Y8L1I1"/>
<dbReference type="InterPro" id="IPR001387">
    <property type="entry name" value="Cro/C1-type_HTH"/>
</dbReference>
<dbReference type="SMART" id="SM00530">
    <property type="entry name" value="HTH_XRE"/>
    <property type="match status" value="1"/>
</dbReference>
<protein>
    <submittedName>
        <fullName evidence="2">XRE family transcriptional regulator</fullName>
    </submittedName>
</protein>
<gene>
    <name evidence="2" type="ORF">E2605_09715</name>
</gene>
<dbReference type="Gene3D" id="1.10.260.40">
    <property type="entry name" value="lambda repressor-like DNA-binding domains"/>
    <property type="match status" value="1"/>
</dbReference>
<dbReference type="CDD" id="cd00093">
    <property type="entry name" value="HTH_XRE"/>
    <property type="match status" value="1"/>
</dbReference>
<dbReference type="EMBL" id="SOML01000005">
    <property type="protein sequence ID" value="TFD96433.1"/>
    <property type="molecule type" value="Genomic_DNA"/>
</dbReference>